<gene>
    <name evidence="4" type="ORF">FIU01_01055</name>
</gene>
<dbReference type="InterPro" id="IPR000644">
    <property type="entry name" value="CBS_dom"/>
</dbReference>
<evidence type="ECO:0000259" key="3">
    <source>
        <dbReference type="PROSITE" id="PS51371"/>
    </source>
</evidence>
<dbReference type="Pfam" id="PF04982">
    <property type="entry name" value="TM_HPP"/>
    <property type="match status" value="1"/>
</dbReference>
<feature type="transmembrane region" description="Helical" evidence="2">
    <location>
        <begin position="78"/>
        <end position="95"/>
    </location>
</feature>
<dbReference type="InterPro" id="IPR046342">
    <property type="entry name" value="CBS_dom_sf"/>
</dbReference>
<dbReference type="AlphaFoldDB" id="A0A5B8CPR7"/>
<dbReference type="PANTHER" id="PTHR33741">
    <property type="entry name" value="TRANSMEMBRANE PROTEIN DDB_G0269096-RELATED"/>
    <property type="match status" value="1"/>
</dbReference>
<reference evidence="5" key="1">
    <citation type="journal article" date="2019" name="ISME J.">
        <title>Evolution in action: habitat transition from sediment to the pelagial leads to genome streamlining in Methylophilaceae.</title>
        <authorList>
            <person name="Salcher M."/>
            <person name="Schaefle D."/>
            <person name="Kaspar M."/>
            <person name="Neuenschwander S.M."/>
            <person name="Ghai R."/>
        </authorList>
    </citation>
    <scope>NUCLEOTIDE SEQUENCE [LARGE SCALE GENOMIC DNA]</scope>
    <source>
        <strain evidence="5">MMS-M-51</strain>
    </source>
</reference>
<dbReference type="Proteomes" id="UP000311008">
    <property type="component" value="Chromosome"/>
</dbReference>
<keyword evidence="1" id="KW-0129">CBS domain</keyword>
<feature type="transmembrane region" description="Helical" evidence="2">
    <location>
        <begin position="148"/>
        <end position="167"/>
    </location>
</feature>
<keyword evidence="2" id="KW-0812">Transmembrane</keyword>
<keyword evidence="5" id="KW-1185">Reference proteome</keyword>
<feature type="transmembrane region" description="Helical" evidence="2">
    <location>
        <begin position="102"/>
        <end position="120"/>
    </location>
</feature>
<dbReference type="CDD" id="cd04600">
    <property type="entry name" value="CBS_pair_HPP_assoc"/>
    <property type="match status" value="1"/>
</dbReference>
<keyword evidence="2" id="KW-0472">Membrane</keyword>
<evidence type="ECO:0000313" key="4">
    <source>
        <dbReference type="EMBL" id="QDC43248.1"/>
    </source>
</evidence>
<dbReference type="Pfam" id="PF00571">
    <property type="entry name" value="CBS"/>
    <property type="match status" value="2"/>
</dbReference>
<dbReference type="InterPro" id="IPR058581">
    <property type="entry name" value="TM_HPP"/>
</dbReference>
<organism evidence="4 5">
    <name type="scientific">Methylophilus medardicus</name>
    <dbReference type="NCBI Taxonomy" id="2588534"/>
    <lineage>
        <taxon>Bacteria</taxon>
        <taxon>Pseudomonadati</taxon>
        <taxon>Pseudomonadota</taxon>
        <taxon>Betaproteobacteria</taxon>
        <taxon>Nitrosomonadales</taxon>
        <taxon>Methylophilaceae</taxon>
        <taxon>Methylophilus</taxon>
    </lineage>
</organism>
<feature type="transmembrane region" description="Helical" evidence="2">
    <location>
        <begin position="23"/>
        <end position="45"/>
    </location>
</feature>
<proteinExistence type="predicted"/>
<evidence type="ECO:0000256" key="1">
    <source>
        <dbReference type="PROSITE-ProRule" id="PRU00703"/>
    </source>
</evidence>
<dbReference type="InterPro" id="IPR007065">
    <property type="entry name" value="HPP"/>
</dbReference>
<feature type="domain" description="CBS" evidence="3">
    <location>
        <begin position="244"/>
        <end position="302"/>
    </location>
</feature>
<evidence type="ECO:0000313" key="5">
    <source>
        <dbReference type="Proteomes" id="UP000311008"/>
    </source>
</evidence>
<feature type="domain" description="CBS" evidence="3">
    <location>
        <begin position="328"/>
        <end position="381"/>
    </location>
</feature>
<dbReference type="OrthoDB" id="9811720at2"/>
<protein>
    <submittedName>
        <fullName evidence="4">HPP family protein</fullName>
    </submittedName>
</protein>
<sequence length="381" mass="42179">MTVFSSFVQRFWPRRMTGSLRDYARAAVGAGIGILCTGLIAQCVVPMDWHSMVFLIAPMGASAVILFCLPSSPLAQPWALLAGNTVAALAGVFFYQLLPQQWVWAAALAMFSAIGFMFVLRCLHPPSGAVALTAVFGGDAIHQLGYGFVWWPVLANSVCLVICAWLFHTLTGYRYPAGHQAATPIPPNPMQYQFGFTPEDLQTALGQYHEVLDIHPAQLQRLLQQTELIAYKRKLEAIECQHIMRPAPHTLEYGDALETAWPLLFTQPEPAIPVVNKAQLVIGLLSVSDFMRHANADSYREVTPALKRLIRWSPTTHSNKPEVVGQIMQTPVMTIPAHMHLVHTIPLMTSHHLQLLPVVDAHNKLVGILTQTDIIRALYAE</sequence>
<accession>A0A5B8CPR7</accession>
<dbReference type="KEGG" id="mmec:FIU01_01055"/>
<dbReference type="RefSeq" id="WP_140002121.1">
    <property type="nucleotide sequence ID" value="NZ_CP040946.1"/>
</dbReference>
<evidence type="ECO:0000256" key="2">
    <source>
        <dbReference type="SAM" id="Phobius"/>
    </source>
</evidence>
<name>A0A5B8CPR7_9PROT</name>
<dbReference type="PANTHER" id="PTHR33741:SF5">
    <property type="entry name" value="TRANSMEMBRANE PROTEIN DDB_G0269096-RELATED"/>
    <property type="match status" value="1"/>
</dbReference>
<feature type="transmembrane region" description="Helical" evidence="2">
    <location>
        <begin position="52"/>
        <end position="72"/>
    </location>
</feature>
<dbReference type="EMBL" id="CP040946">
    <property type="protein sequence ID" value="QDC43248.1"/>
    <property type="molecule type" value="Genomic_DNA"/>
</dbReference>
<keyword evidence="2" id="KW-1133">Transmembrane helix</keyword>
<dbReference type="SUPFAM" id="SSF54631">
    <property type="entry name" value="CBS-domain pair"/>
    <property type="match status" value="1"/>
</dbReference>
<dbReference type="Gene3D" id="3.10.580.10">
    <property type="entry name" value="CBS-domain"/>
    <property type="match status" value="1"/>
</dbReference>
<dbReference type="SMART" id="SM00116">
    <property type="entry name" value="CBS"/>
    <property type="match status" value="1"/>
</dbReference>
<dbReference type="PROSITE" id="PS51371">
    <property type="entry name" value="CBS"/>
    <property type="match status" value="2"/>
</dbReference>